<dbReference type="AlphaFoldDB" id="A0A1X6P0C3"/>
<feature type="compositionally biased region" description="Low complexity" evidence="1">
    <location>
        <begin position="156"/>
        <end position="166"/>
    </location>
</feature>
<proteinExistence type="predicted"/>
<feature type="region of interest" description="Disordered" evidence="1">
    <location>
        <begin position="443"/>
        <end position="489"/>
    </location>
</feature>
<dbReference type="EMBL" id="KV918952">
    <property type="protein sequence ID" value="OSX74321.1"/>
    <property type="molecule type" value="Genomic_DNA"/>
</dbReference>
<evidence type="ECO:0000313" key="2">
    <source>
        <dbReference type="EMBL" id="OSX74321.1"/>
    </source>
</evidence>
<feature type="compositionally biased region" description="Pro residues" evidence="1">
    <location>
        <begin position="33"/>
        <end position="42"/>
    </location>
</feature>
<dbReference type="Proteomes" id="UP000218209">
    <property type="component" value="Unassembled WGS sequence"/>
</dbReference>
<organism evidence="2 3">
    <name type="scientific">Porphyra umbilicalis</name>
    <name type="common">Purple laver</name>
    <name type="synonym">Red alga</name>
    <dbReference type="NCBI Taxonomy" id="2786"/>
    <lineage>
        <taxon>Eukaryota</taxon>
        <taxon>Rhodophyta</taxon>
        <taxon>Bangiophyceae</taxon>
        <taxon>Bangiales</taxon>
        <taxon>Bangiaceae</taxon>
        <taxon>Porphyra</taxon>
    </lineage>
</organism>
<feature type="region of interest" description="Disordered" evidence="1">
    <location>
        <begin position="122"/>
        <end position="323"/>
    </location>
</feature>
<feature type="compositionally biased region" description="Gly residues" evidence="1">
    <location>
        <begin position="241"/>
        <end position="256"/>
    </location>
</feature>
<gene>
    <name evidence="2" type="ORF">BU14_0294s0012</name>
</gene>
<dbReference type="PANTHER" id="PTHR45691:SF6">
    <property type="entry name" value="PROTEIN DIAPHANOUS"/>
    <property type="match status" value="1"/>
</dbReference>
<dbReference type="PANTHER" id="PTHR45691">
    <property type="entry name" value="PROTEIN DIAPHANOUS"/>
    <property type="match status" value="1"/>
</dbReference>
<feature type="region of interest" description="Disordered" evidence="1">
    <location>
        <begin position="1"/>
        <end position="44"/>
    </location>
</feature>
<evidence type="ECO:0008006" key="4">
    <source>
        <dbReference type="Google" id="ProtNLM"/>
    </source>
</evidence>
<reference evidence="2 3" key="1">
    <citation type="submission" date="2017-03" db="EMBL/GenBank/DDBJ databases">
        <title>WGS assembly of Porphyra umbilicalis.</title>
        <authorList>
            <person name="Brawley S.H."/>
            <person name="Blouin N.A."/>
            <person name="Ficko-Blean E."/>
            <person name="Wheeler G.L."/>
            <person name="Lohr M."/>
            <person name="Goodson H.V."/>
            <person name="Jenkins J.W."/>
            <person name="Blaby-Haas C.E."/>
            <person name="Helliwell K.E."/>
            <person name="Chan C."/>
            <person name="Marriage T."/>
            <person name="Bhattacharya D."/>
            <person name="Klein A.S."/>
            <person name="Badis Y."/>
            <person name="Brodie J."/>
            <person name="Cao Y."/>
            <person name="Collen J."/>
            <person name="Dittami S.M."/>
            <person name="Gachon C.M."/>
            <person name="Green B.R."/>
            <person name="Karpowicz S."/>
            <person name="Kim J.W."/>
            <person name="Kudahl U."/>
            <person name="Lin S."/>
            <person name="Michel G."/>
            <person name="Mittag M."/>
            <person name="Olson B.J."/>
            <person name="Pangilinan J."/>
            <person name="Peng Y."/>
            <person name="Qiu H."/>
            <person name="Shu S."/>
            <person name="Singer J.T."/>
            <person name="Smith A.G."/>
            <person name="Sprecher B.N."/>
            <person name="Wagner V."/>
            <person name="Wang W."/>
            <person name="Wang Z.-Y."/>
            <person name="Yan J."/>
            <person name="Yarish C."/>
            <person name="Zoeuner-Riek S."/>
            <person name="Zhuang Y."/>
            <person name="Zou Y."/>
            <person name="Lindquist E.A."/>
            <person name="Grimwood J."/>
            <person name="Barry K."/>
            <person name="Rokhsar D.S."/>
            <person name="Schmutz J."/>
            <person name="Stiller J.W."/>
            <person name="Grossman A.R."/>
            <person name="Prochnik S.E."/>
        </authorList>
    </citation>
    <scope>NUCLEOTIDE SEQUENCE [LARGE SCALE GENOMIC DNA]</scope>
    <source>
        <strain evidence="2">4086291</strain>
    </source>
</reference>
<protein>
    <recommendedName>
        <fullName evidence="4">BHLH domain-containing protein</fullName>
    </recommendedName>
</protein>
<feature type="region of interest" description="Disordered" evidence="1">
    <location>
        <begin position="75"/>
        <end position="105"/>
    </location>
</feature>
<dbReference type="GO" id="GO:0030041">
    <property type="term" value="P:actin filament polymerization"/>
    <property type="evidence" value="ECO:0007669"/>
    <property type="project" value="TreeGrafter"/>
</dbReference>
<dbReference type="InterPro" id="IPR051412">
    <property type="entry name" value="Formin_Homology_Diaphanous_sf"/>
</dbReference>
<dbReference type="GO" id="GO:0005884">
    <property type="term" value="C:actin filament"/>
    <property type="evidence" value="ECO:0007669"/>
    <property type="project" value="TreeGrafter"/>
</dbReference>
<evidence type="ECO:0000256" key="1">
    <source>
        <dbReference type="SAM" id="MobiDB-lite"/>
    </source>
</evidence>
<sequence>MARHTPPVPCPERSTPPPLPPHGLSSANDWWTLPPPVPPPPHDGGGLLLLGDWLGATVPSLPAVDVGNGAATSNAGGWPTDLLGGPPGPTPSAPPAGGRVPATNLGMPGVVAPHFSPVSVAPFDPPPPAADTLDVTSRRGGAGVPGGPPRAPPLRPAAWAAAPATAGGCGGAAPGPSSGGRPPPLPPPPNVWRSPPTNGGAVMNTVTDAAAGGRPPPPPAGAARPTTGTARRRRPAPAAARGGGRGGGRGSSGGGSERPAKAARGHAAMAAGTTSTCGTSPPPPITGHGDDGDGDGADNDGGAGAPERTVAAAAGGRARPKSDASTYTAACRARLADRFAALRAALPAEAVGGVTHKAALLGVAATCLRRLLADTAGLQVALTVSSAAALDAWVAAVVDEAPTVADAMEGGMHLFCERTGWAYAEFWEVSDEGGGGALLRFARSTVGSGTPPPGARRRPRLPASFVTPPPPPPDEVAAPPSGAPPPPASAAALAAFATSSAPYTFPPHVGVPGRVYASLRPEWQVALPAASTTTYVRARLAAAAGVRVCLAVPLTVGGWWRAWPRFTTRPTGRTRRARPSWPPALRASWGMRTGCARRSGGCAWWGGGSRVGAVAANGSGDGGGGGGGGGAGQCVAEVPPAVSWSVAAGRDSGRCGHAVECGSGCGGTEESACGGTGEPDAWLSAADSGRPACHFFFCCGYLWAGPWRCRLLSVGRPAECGGAASSPVPRPCRWLRSVAAAVALGTRPPGSHCQGKFGEFGGTRPLEPRAGGVDYRLGHVFVHAVKGQARGVGR</sequence>
<name>A0A1X6P0C3_PORUM</name>
<feature type="compositionally biased region" description="Pro residues" evidence="1">
    <location>
        <begin position="181"/>
        <end position="190"/>
    </location>
</feature>
<evidence type="ECO:0000313" key="3">
    <source>
        <dbReference type="Proteomes" id="UP000218209"/>
    </source>
</evidence>
<feature type="compositionally biased region" description="Pro residues" evidence="1">
    <location>
        <begin position="1"/>
        <end position="21"/>
    </location>
</feature>
<feature type="compositionally biased region" description="Low complexity" evidence="1">
    <location>
        <begin position="265"/>
        <end position="279"/>
    </location>
</feature>
<keyword evidence="3" id="KW-1185">Reference proteome</keyword>
<accession>A0A1X6P0C3</accession>
<feature type="compositionally biased region" description="Pro residues" evidence="1">
    <location>
        <begin position="146"/>
        <end position="155"/>
    </location>
</feature>